<feature type="region of interest" description="Disordered" evidence="1">
    <location>
        <begin position="271"/>
        <end position="319"/>
    </location>
</feature>
<feature type="domain" description="PASTA" evidence="3">
    <location>
        <begin position="225"/>
        <end position="291"/>
    </location>
</feature>
<evidence type="ECO:0000256" key="1">
    <source>
        <dbReference type="SAM" id="MobiDB-lite"/>
    </source>
</evidence>
<dbReference type="Pfam" id="PF03793">
    <property type="entry name" value="PASTA"/>
    <property type="match status" value="3"/>
</dbReference>
<evidence type="ECO:0000259" key="3">
    <source>
        <dbReference type="PROSITE" id="PS51178"/>
    </source>
</evidence>
<dbReference type="PROSITE" id="PS51318">
    <property type="entry name" value="TAT"/>
    <property type="match status" value="1"/>
</dbReference>
<proteinExistence type="predicted"/>
<dbReference type="SMART" id="SM00740">
    <property type="entry name" value="PASTA"/>
    <property type="match status" value="3"/>
</dbReference>
<reference evidence="4" key="1">
    <citation type="submission" date="2023-07" db="EMBL/GenBank/DDBJ databases">
        <title>Sequencing the genomes of 1000 actinobacteria strains.</title>
        <authorList>
            <person name="Klenk H.-P."/>
        </authorList>
    </citation>
    <scope>NUCLEOTIDE SEQUENCE</scope>
    <source>
        <strain evidence="4">DSM 13988</strain>
    </source>
</reference>
<feature type="region of interest" description="Disordered" evidence="1">
    <location>
        <begin position="117"/>
        <end position="145"/>
    </location>
</feature>
<dbReference type="AlphaFoldDB" id="A0AAE4C851"/>
<dbReference type="InterPro" id="IPR006311">
    <property type="entry name" value="TAT_signal"/>
</dbReference>
<feature type="domain" description="PASTA" evidence="3">
    <location>
        <begin position="91"/>
        <end position="156"/>
    </location>
</feature>
<feature type="transmembrane region" description="Helical" evidence="2">
    <location>
        <begin position="62"/>
        <end position="82"/>
    </location>
</feature>
<keyword evidence="2" id="KW-0472">Membrane</keyword>
<feature type="region of interest" description="Disordered" evidence="1">
    <location>
        <begin position="1"/>
        <end position="57"/>
    </location>
</feature>
<dbReference type="Gene3D" id="3.30.10.20">
    <property type="match status" value="3"/>
</dbReference>
<gene>
    <name evidence="4" type="ORF">J2S35_000985</name>
</gene>
<dbReference type="Proteomes" id="UP001247307">
    <property type="component" value="Unassembled WGS sequence"/>
</dbReference>
<feature type="domain" description="PASTA" evidence="3">
    <location>
        <begin position="157"/>
        <end position="224"/>
    </location>
</feature>
<feature type="compositionally biased region" description="Low complexity" evidence="1">
    <location>
        <begin position="298"/>
        <end position="313"/>
    </location>
</feature>
<evidence type="ECO:0000256" key="2">
    <source>
        <dbReference type="SAM" id="Phobius"/>
    </source>
</evidence>
<feature type="compositionally biased region" description="Gly residues" evidence="1">
    <location>
        <begin position="29"/>
        <end position="47"/>
    </location>
</feature>
<comment type="caution">
    <text evidence="4">The sequence shown here is derived from an EMBL/GenBank/DDBJ whole genome shotgun (WGS) entry which is preliminary data.</text>
</comment>
<dbReference type="CDD" id="cd06577">
    <property type="entry name" value="PASTA_pknB"/>
    <property type="match status" value="3"/>
</dbReference>
<keyword evidence="2" id="KW-0812">Transmembrane</keyword>
<evidence type="ECO:0000313" key="5">
    <source>
        <dbReference type="Proteomes" id="UP001247307"/>
    </source>
</evidence>
<accession>A0AAE4C851</accession>
<dbReference type="InterPro" id="IPR005543">
    <property type="entry name" value="PASTA_dom"/>
</dbReference>
<dbReference type="EMBL" id="JAVDUI010000001">
    <property type="protein sequence ID" value="MDR6892045.1"/>
    <property type="molecule type" value="Genomic_DNA"/>
</dbReference>
<organism evidence="4 5">
    <name type="scientific">Falsarthrobacter nasiphocae</name>
    <dbReference type="NCBI Taxonomy" id="189863"/>
    <lineage>
        <taxon>Bacteria</taxon>
        <taxon>Bacillati</taxon>
        <taxon>Actinomycetota</taxon>
        <taxon>Actinomycetes</taxon>
        <taxon>Micrococcales</taxon>
        <taxon>Micrococcaceae</taxon>
        <taxon>Falsarthrobacter</taxon>
    </lineage>
</organism>
<evidence type="ECO:0000313" key="4">
    <source>
        <dbReference type="EMBL" id="MDR6892045.1"/>
    </source>
</evidence>
<keyword evidence="5" id="KW-1185">Reference proteome</keyword>
<keyword evidence="2" id="KW-1133">Transmembrane helix</keyword>
<protein>
    <submittedName>
        <fullName evidence="4">Beta-lactam-binding protein with PASTA domain</fullName>
    </submittedName>
</protein>
<dbReference type="PROSITE" id="PS51178">
    <property type="entry name" value="PASTA"/>
    <property type="match status" value="3"/>
</dbReference>
<name>A0AAE4C851_9MICC</name>
<dbReference type="RefSeq" id="WP_309850509.1">
    <property type="nucleotide sequence ID" value="NZ_BAAAIU010000005.1"/>
</dbReference>
<sequence length="319" mass="32691">MTSHGKNVPDPVEAPLEDLLSGASAGDARAGGSGAGGPASVPGGGADDAGAAARKRRLSRRAVMTLVGAAGVAAVAASVGALRGAAPGPAEPMTETVPPVAGSTLEEAQAALRRAGLKYRTKESPSDSPRGSVLGTEPEAGKPADRGAAVRILVSSGPSHAKVPDRLDGLDEAEARRRLEDLGFTVTTSQQNSAKVSENKVMSVTPQPGTDVAVGTEVVLTVSSGRVTMPSLVGLKRADAIRRLEADDLRLPYEIRYAFTRGRSFGTVTEQSEKAHASIPAGTKIRLTITLDPRRTRPTTAPAPSSSPSSSKSPEPKRT</sequence>